<name>A0A4Y7L9L7_PAPSO</name>
<dbReference type="Gramene" id="RZC81687">
    <property type="protein sequence ID" value="RZC81687"/>
    <property type="gene ID" value="C5167_044264"/>
</dbReference>
<sequence length="126" mass="14398">MAENFDAEVVSIDLSANMLSFALERSIGRKCSVEFEVANCTKKTYLDETFDVIYSRDTILHIQDKPALFRTFFKWLKPGGKVLISDYCKSLGPPLAEFTEYIKQKGFDLHDVETYSQELAAELRIS</sequence>
<dbReference type="InterPro" id="IPR029063">
    <property type="entry name" value="SAM-dependent_MTases_sf"/>
</dbReference>
<comment type="catalytic activity">
    <reaction evidence="6">
        <text>N,N-dimethylethanolamine phosphate + S-adenosyl-L-methionine = phosphocholine + S-adenosyl-L-homocysteine + H(+)</text>
        <dbReference type="Rhea" id="RHEA:25325"/>
        <dbReference type="ChEBI" id="CHEBI:15378"/>
        <dbReference type="ChEBI" id="CHEBI:57856"/>
        <dbReference type="ChEBI" id="CHEBI:58641"/>
        <dbReference type="ChEBI" id="CHEBI:59789"/>
        <dbReference type="ChEBI" id="CHEBI:295975"/>
        <dbReference type="EC" id="2.1.1.103"/>
    </reaction>
    <physiologicalReaction direction="left-to-right" evidence="6">
        <dbReference type="Rhea" id="RHEA:25326"/>
    </physiologicalReaction>
</comment>
<evidence type="ECO:0000256" key="6">
    <source>
        <dbReference type="ARBA" id="ARBA00047619"/>
    </source>
</evidence>
<dbReference type="EC" id="2.1.1.103" evidence="5"/>
<dbReference type="CDD" id="cd02440">
    <property type="entry name" value="AdoMet_MTases"/>
    <property type="match status" value="1"/>
</dbReference>
<keyword evidence="3" id="KW-0489">Methyltransferase</keyword>
<dbReference type="Pfam" id="PF13847">
    <property type="entry name" value="Methyltransf_31"/>
    <property type="match status" value="1"/>
</dbReference>
<dbReference type="GO" id="GO:0032259">
    <property type="term" value="P:methylation"/>
    <property type="evidence" value="ECO:0007669"/>
    <property type="project" value="UniProtKB-KW"/>
</dbReference>
<dbReference type="SUPFAM" id="SSF53335">
    <property type="entry name" value="S-adenosyl-L-methionine-dependent methyltransferases"/>
    <property type="match status" value="1"/>
</dbReference>
<evidence type="ECO:0000256" key="1">
    <source>
        <dbReference type="ARBA" id="ARBA00004969"/>
    </source>
</evidence>
<protein>
    <recommendedName>
        <fullName evidence="5">phosphoethanolamine N-methyltransferase</fullName>
        <ecNumber evidence="5">2.1.1.103</ecNumber>
    </recommendedName>
</protein>
<evidence type="ECO:0000256" key="2">
    <source>
        <dbReference type="ARBA" id="ARBA00005189"/>
    </source>
</evidence>
<evidence type="ECO:0000259" key="8">
    <source>
        <dbReference type="Pfam" id="PF13847"/>
    </source>
</evidence>
<dbReference type="STRING" id="3469.A0A4Y7L9L7"/>
<dbReference type="InterPro" id="IPR025714">
    <property type="entry name" value="Methyltranfer_dom"/>
</dbReference>
<dbReference type="AlphaFoldDB" id="A0A4Y7L9L7"/>
<evidence type="ECO:0000313" key="10">
    <source>
        <dbReference type="Proteomes" id="UP000316621"/>
    </source>
</evidence>
<keyword evidence="10" id="KW-1185">Reference proteome</keyword>
<accession>A0A4Y7L9L7</accession>
<feature type="domain" description="Methyltransferase" evidence="8">
    <location>
        <begin position="3"/>
        <end position="104"/>
    </location>
</feature>
<evidence type="ECO:0000256" key="5">
    <source>
        <dbReference type="ARBA" id="ARBA00035674"/>
    </source>
</evidence>
<gene>
    <name evidence="9" type="ORF">C5167_044264</name>
</gene>
<dbReference type="GO" id="GO:0000234">
    <property type="term" value="F:phosphoethanolamine N-methyltransferase activity"/>
    <property type="evidence" value="ECO:0007669"/>
    <property type="project" value="UniProtKB-EC"/>
</dbReference>
<organism evidence="9 10">
    <name type="scientific">Papaver somniferum</name>
    <name type="common">Opium poppy</name>
    <dbReference type="NCBI Taxonomy" id="3469"/>
    <lineage>
        <taxon>Eukaryota</taxon>
        <taxon>Viridiplantae</taxon>
        <taxon>Streptophyta</taxon>
        <taxon>Embryophyta</taxon>
        <taxon>Tracheophyta</taxon>
        <taxon>Spermatophyta</taxon>
        <taxon>Magnoliopsida</taxon>
        <taxon>Ranunculales</taxon>
        <taxon>Papaveraceae</taxon>
        <taxon>Papaveroideae</taxon>
        <taxon>Papaver</taxon>
    </lineage>
</organism>
<proteinExistence type="predicted"/>
<reference evidence="9 10" key="1">
    <citation type="journal article" date="2018" name="Science">
        <title>The opium poppy genome and morphinan production.</title>
        <authorList>
            <person name="Guo L."/>
            <person name="Winzer T."/>
            <person name="Yang X."/>
            <person name="Li Y."/>
            <person name="Ning Z."/>
            <person name="He Z."/>
            <person name="Teodor R."/>
            <person name="Lu Y."/>
            <person name="Bowser T.A."/>
            <person name="Graham I.A."/>
            <person name="Ye K."/>
        </authorList>
    </citation>
    <scope>NUCLEOTIDE SEQUENCE [LARGE SCALE GENOMIC DNA]</scope>
    <source>
        <strain evidence="10">cv. HN1</strain>
        <tissue evidence="9">Leaves</tissue>
    </source>
</reference>
<evidence type="ECO:0000313" key="9">
    <source>
        <dbReference type="EMBL" id="RZC81687.1"/>
    </source>
</evidence>
<evidence type="ECO:0000256" key="7">
    <source>
        <dbReference type="ARBA" id="ARBA00047841"/>
    </source>
</evidence>
<keyword evidence="4" id="KW-0808">Transferase</keyword>
<dbReference type="Proteomes" id="UP000316621">
    <property type="component" value="Chromosome 10"/>
</dbReference>
<dbReference type="PANTHER" id="PTHR44307">
    <property type="entry name" value="PHOSPHOETHANOLAMINE METHYLTRANSFERASE"/>
    <property type="match status" value="1"/>
</dbReference>
<evidence type="ECO:0000256" key="3">
    <source>
        <dbReference type="ARBA" id="ARBA00022603"/>
    </source>
</evidence>
<comment type="catalytic activity">
    <reaction evidence="7">
        <text>N-methylethanolamine phosphate + S-adenosyl-L-methionine = N,N-dimethylethanolamine phosphate + S-adenosyl-L-homocysteine + H(+)</text>
        <dbReference type="Rhea" id="RHEA:25321"/>
        <dbReference type="ChEBI" id="CHEBI:15378"/>
        <dbReference type="ChEBI" id="CHEBI:57781"/>
        <dbReference type="ChEBI" id="CHEBI:57856"/>
        <dbReference type="ChEBI" id="CHEBI:58641"/>
        <dbReference type="ChEBI" id="CHEBI:59789"/>
        <dbReference type="EC" id="2.1.1.103"/>
    </reaction>
    <physiologicalReaction direction="left-to-right" evidence="7">
        <dbReference type="Rhea" id="RHEA:25322"/>
    </physiologicalReaction>
</comment>
<dbReference type="Gene3D" id="3.40.50.150">
    <property type="entry name" value="Vaccinia Virus protein VP39"/>
    <property type="match status" value="1"/>
</dbReference>
<evidence type="ECO:0000256" key="4">
    <source>
        <dbReference type="ARBA" id="ARBA00022679"/>
    </source>
</evidence>
<dbReference type="PANTHER" id="PTHR44307:SF2">
    <property type="entry name" value="PHOSPHOETHANOLAMINE METHYLTRANSFERASE ISOFORM X1"/>
    <property type="match status" value="1"/>
</dbReference>
<dbReference type="EMBL" id="CM010724">
    <property type="protein sequence ID" value="RZC81687.1"/>
    <property type="molecule type" value="Genomic_DNA"/>
</dbReference>
<comment type="pathway">
    <text evidence="2">Lipid metabolism.</text>
</comment>
<comment type="pathway">
    <text evidence="1">Phospholipid metabolism; phosphatidylcholine biosynthesis.</text>
</comment>